<dbReference type="RefSeq" id="WP_191712471.1">
    <property type="nucleotide sequence ID" value="NZ_JACSPX010000001.1"/>
</dbReference>
<gene>
    <name evidence="1" type="ORF">H9633_06210</name>
</gene>
<dbReference type="EMBL" id="JACSPX010000001">
    <property type="protein sequence ID" value="MBD8011888.1"/>
    <property type="molecule type" value="Genomic_DNA"/>
</dbReference>
<dbReference type="Proteomes" id="UP000611521">
    <property type="component" value="Unassembled WGS sequence"/>
</dbReference>
<organism evidence="1 2">
    <name type="scientific">Microbacterium commune</name>
    <dbReference type="NCBI Taxonomy" id="2762219"/>
    <lineage>
        <taxon>Bacteria</taxon>
        <taxon>Bacillati</taxon>
        <taxon>Actinomycetota</taxon>
        <taxon>Actinomycetes</taxon>
        <taxon>Micrococcales</taxon>
        <taxon>Microbacteriaceae</taxon>
        <taxon>Microbacterium</taxon>
    </lineage>
</organism>
<reference evidence="1 2" key="1">
    <citation type="submission" date="2020-08" db="EMBL/GenBank/DDBJ databases">
        <title>A Genomic Blueprint of the Chicken Gut Microbiome.</title>
        <authorList>
            <person name="Gilroy R."/>
            <person name="Ravi A."/>
            <person name="Getino M."/>
            <person name="Pursley I."/>
            <person name="Horton D.L."/>
            <person name="Alikhan N.-F."/>
            <person name="Baker D."/>
            <person name="Gharbi K."/>
            <person name="Hall N."/>
            <person name="Watson M."/>
            <person name="Adriaenssens E.M."/>
            <person name="Foster-Nyarko E."/>
            <person name="Jarju S."/>
            <person name="Secka A."/>
            <person name="Antonio M."/>
            <person name="Oren A."/>
            <person name="Chaudhuri R."/>
            <person name="La Ragione R.M."/>
            <person name="Hildebrand F."/>
            <person name="Pallen M.J."/>
        </authorList>
    </citation>
    <scope>NUCLEOTIDE SEQUENCE [LARGE SCALE GENOMIC DNA]</scope>
    <source>
        <strain evidence="1 2">Re1</strain>
    </source>
</reference>
<protein>
    <recommendedName>
        <fullName evidence="3">Camelysin metallo-endopeptidase</fullName>
    </recommendedName>
</protein>
<name>A0ABR8W4C5_9MICO</name>
<evidence type="ECO:0008006" key="3">
    <source>
        <dbReference type="Google" id="ProtNLM"/>
    </source>
</evidence>
<sequence>MTEITTTTTAPTKSRKRLILLPLAGLLVAATVAVGSGADFVANSVNSANAFSSGTLAQQNSKSGNAIFNASNLKPGDTLNGKVTITNSGTLPAAFTLTENATNGFVKTENLKLVITRAGSGTPVWSGTFGDLTKAGALDLGEFAAGESRDYTFSTTLAQTADNTEQGKNASAVYTWDSKQAAATAVSQ</sequence>
<accession>A0ABR8W4C5</accession>
<keyword evidence="2" id="KW-1185">Reference proteome</keyword>
<dbReference type="InterPro" id="IPR022121">
    <property type="entry name" value="Peptidase_M73_camelysin"/>
</dbReference>
<evidence type="ECO:0000313" key="1">
    <source>
        <dbReference type="EMBL" id="MBD8011888.1"/>
    </source>
</evidence>
<comment type="caution">
    <text evidence="1">The sequence shown here is derived from an EMBL/GenBank/DDBJ whole genome shotgun (WGS) entry which is preliminary data.</text>
</comment>
<proteinExistence type="predicted"/>
<evidence type="ECO:0000313" key="2">
    <source>
        <dbReference type="Proteomes" id="UP000611521"/>
    </source>
</evidence>
<dbReference type="Pfam" id="PF12389">
    <property type="entry name" value="Peptidase_M73"/>
    <property type="match status" value="1"/>
</dbReference>